<feature type="region of interest" description="Disordered" evidence="1">
    <location>
        <begin position="1"/>
        <end position="26"/>
    </location>
</feature>
<organism evidence="2 3">
    <name type="scientific">Clonorchis sinensis</name>
    <name type="common">Chinese liver fluke</name>
    <dbReference type="NCBI Taxonomy" id="79923"/>
    <lineage>
        <taxon>Eukaryota</taxon>
        <taxon>Metazoa</taxon>
        <taxon>Spiralia</taxon>
        <taxon>Lophotrochozoa</taxon>
        <taxon>Platyhelminthes</taxon>
        <taxon>Trematoda</taxon>
        <taxon>Digenea</taxon>
        <taxon>Opisthorchiida</taxon>
        <taxon>Opisthorchiata</taxon>
        <taxon>Opisthorchiidae</taxon>
        <taxon>Clonorchis</taxon>
    </lineage>
</organism>
<accession>G7YUZ4</accession>
<evidence type="ECO:0000313" key="3">
    <source>
        <dbReference type="Proteomes" id="UP000008909"/>
    </source>
</evidence>
<feature type="region of interest" description="Disordered" evidence="1">
    <location>
        <begin position="41"/>
        <end position="98"/>
    </location>
</feature>
<proteinExistence type="predicted"/>
<sequence length="166" mass="18454">MRTIWRPSGTKADREPEDYANPMNPKKVETGIELSNVSSTLKGVTPSRVRSAAVEAHLSNEDSDKHRPINRQLTDRRNLSNSPAIKSKHNTSMNSRDPFYTKASHVRTQCQTGKQASGDPEVIAHGIYGVEFALRSRAEPFKRMVTQSNQAQLDIKTGGCRQFTSG</sequence>
<protein>
    <submittedName>
        <fullName evidence="2">Uncharacterized protein</fullName>
    </submittedName>
</protein>
<evidence type="ECO:0000313" key="2">
    <source>
        <dbReference type="EMBL" id="GAA56774.1"/>
    </source>
</evidence>
<dbReference type="EMBL" id="DF144372">
    <property type="protein sequence ID" value="GAA56774.1"/>
    <property type="molecule type" value="Genomic_DNA"/>
</dbReference>
<dbReference type="AlphaFoldDB" id="G7YUZ4"/>
<keyword evidence="3" id="KW-1185">Reference proteome</keyword>
<name>G7YUZ4_CLOSI</name>
<reference key="2">
    <citation type="submission" date="2011-10" db="EMBL/GenBank/DDBJ databases">
        <title>The genome and transcriptome sequence of Clonorchis sinensis provide insights into the carcinogenic liver fluke.</title>
        <authorList>
            <person name="Wang X."/>
            <person name="Huang Y."/>
            <person name="Chen W."/>
            <person name="Liu H."/>
            <person name="Guo L."/>
            <person name="Chen Y."/>
            <person name="Luo F."/>
            <person name="Zhou W."/>
            <person name="Sun J."/>
            <person name="Mao Q."/>
            <person name="Liang P."/>
            <person name="Zhou C."/>
            <person name="Tian Y."/>
            <person name="Men J."/>
            <person name="Lv X."/>
            <person name="Huang L."/>
            <person name="Zhou J."/>
            <person name="Hu Y."/>
            <person name="Li R."/>
            <person name="Zhang F."/>
            <person name="Lei H."/>
            <person name="Li X."/>
            <person name="Hu X."/>
            <person name="Liang C."/>
            <person name="Xu J."/>
            <person name="Wu Z."/>
            <person name="Yu X."/>
        </authorList>
    </citation>
    <scope>NUCLEOTIDE SEQUENCE</scope>
    <source>
        <strain>Henan</strain>
    </source>
</reference>
<reference evidence="2" key="1">
    <citation type="journal article" date="2011" name="Genome Biol.">
        <title>The draft genome of the carcinogenic human liver fluke Clonorchis sinensis.</title>
        <authorList>
            <person name="Wang X."/>
            <person name="Chen W."/>
            <person name="Huang Y."/>
            <person name="Sun J."/>
            <person name="Men J."/>
            <person name="Liu H."/>
            <person name="Luo F."/>
            <person name="Guo L."/>
            <person name="Lv X."/>
            <person name="Deng C."/>
            <person name="Zhou C."/>
            <person name="Fan Y."/>
            <person name="Li X."/>
            <person name="Huang L."/>
            <person name="Hu Y."/>
            <person name="Liang C."/>
            <person name="Hu X."/>
            <person name="Xu J."/>
            <person name="Yu X."/>
        </authorList>
    </citation>
    <scope>NUCLEOTIDE SEQUENCE [LARGE SCALE GENOMIC DNA]</scope>
    <source>
        <strain evidence="2">Henan</strain>
    </source>
</reference>
<gene>
    <name evidence="2" type="ORF">CLF_111489</name>
</gene>
<evidence type="ECO:0000256" key="1">
    <source>
        <dbReference type="SAM" id="MobiDB-lite"/>
    </source>
</evidence>
<dbReference type="Proteomes" id="UP000008909">
    <property type="component" value="Unassembled WGS sequence"/>
</dbReference>
<feature type="compositionally biased region" description="Polar residues" evidence="1">
    <location>
        <begin position="79"/>
        <end position="95"/>
    </location>
</feature>
<feature type="compositionally biased region" description="Basic and acidic residues" evidence="1">
    <location>
        <begin position="58"/>
        <end position="78"/>
    </location>
</feature>